<name>A0A8T0JRK6_PHAAN</name>
<dbReference type="Gene3D" id="3.40.50.1000">
    <property type="entry name" value="HAD superfamily/HAD-like"/>
    <property type="match status" value="1"/>
</dbReference>
<comment type="caution">
    <text evidence="7">The sequence shown here is derived from an EMBL/GenBank/DDBJ whole genome shotgun (WGS) entry which is preliminary data.</text>
</comment>
<keyword evidence="3 5" id="KW-0758">Storage protein</keyword>
<evidence type="ECO:0000313" key="8">
    <source>
        <dbReference type="Proteomes" id="UP000743370"/>
    </source>
</evidence>
<evidence type="ECO:0000256" key="1">
    <source>
        <dbReference type="ARBA" id="ARBA00002410"/>
    </source>
</evidence>
<sequence length="236" mass="26895">MNTKLCVLFVLAFVTWPCQGSDYQVFPLRMKTGYNEQYPTEVSCASWRLGVEANNLVKWKTVPAPCQEHVADYLLGDQYRSDSKTVCREAYFYAKTLNITQKDIFVFDVDDTALSNLQYFANHGFGVEEHNATAFKIWVSYGEAFALPETLKLYNKLLALGIKVVLMNGYEKVVFGCRDPSIYSGKLSNAFKSSERTKLAEEGFRIVGNIGDQWSDILGDKRGFRTFKLPNPLYYD</sequence>
<dbReference type="InterPro" id="IPR014403">
    <property type="entry name" value="APS1/VSP"/>
</dbReference>
<dbReference type="Proteomes" id="UP000743370">
    <property type="component" value="Unassembled WGS sequence"/>
</dbReference>
<dbReference type="InterPro" id="IPR023214">
    <property type="entry name" value="HAD_sf"/>
</dbReference>
<protein>
    <submittedName>
        <fullName evidence="7">Stem glycoprotein Vegetative storage protein</fullName>
    </submittedName>
</protein>
<dbReference type="SUPFAM" id="SSF56784">
    <property type="entry name" value="HAD-like"/>
    <property type="match status" value="1"/>
</dbReference>
<dbReference type="PANTHER" id="PTHR31284:SF19">
    <property type="entry name" value="VEGETATIVE STORAGE PROTEIN 1-RELATED"/>
    <property type="match status" value="1"/>
</dbReference>
<evidence type="ECO:0000256" key="2">
    <source>
        <dbReference type="ARBA" id="ARBA00022729"/>
    </source>
</evidence>
<dbReference type="InterPro" id="IPR005519">
    <property type="entry name" value="Acid_phosphat_B-like"/>
</dbReference>
<evidence type="ECO:0000256" key="6">
    <source>
        <dbReference type="SAM" id="SignalP"/>
    </source>
</evidence>
<dbReference type="PIRSF" id="PIRSF002674">
    <property type="entry name" value="VSP"/>
    <property type="match status" value="1"/>
</dbReference>
<evidence type="ECO:0000256" key="3">
    <source>
        <dbReference type="ARBA" id="ARBA00022761"/>
    </source>
</evidence>
<evidence type="ECO:0000256" key="5">
    <source>
        <dbReference type="PIRNR" id="PIRNR002674"/>
    </source>
</evidence>
<dbReference type="AlphaFoldDB" id="A0A8T0JRK6"/>
<comment type="function">
    <text evidence="1 5">May function as somatic storage protein during early seedling development.</text>
</comment>
<dbReference type="InterPro" id="IPR036412">
    <property type="entry name" value="HAD-like_sf"/>
</dbReference>
<organism evidence="7 8">
    <name type="scientific">Phaseolus angularis</name>
    <name type="common">Azuki bean</name>
    <name type="synonym">Vigna angularis</name>
    <dbReference type="NCBI Taxonomy" id="3914"/>
    <lineage>
        <taxon>Eukaryota</taxon>
        <taxon>Viridiplantae</taxon>
        <taxon>Streptophyta</taxon>
        <taxon>Embryophyta</taxon>
        <taxon>Tracheophyta</taxon>
        <taxon>Spermatophyta</taxon>
        <taxon>Magnoliopsida</taxon>
        <taxon>eudicotyledons</taxon>
        <taxon>Gunneridae</taxon>
        <taxon>Pentapetalae</taxon>
        <taxon>rosids</taxon>
        <taxon>fabids</taxon>
        <taxon>Fabales</taxon>
        <taxon>Fabaceae</taxon>
        <taxon>Papilionoideae</taxon>
        <taxon>50 kb inversion clade</taxon>
        <taxon>NPAAA clade</taxon>
        <taxon>indigoferoid/millettioid clade</taxon>
        <taxon>Phaseoleae</taxon>
        <taxon>Vigna</taxon>
    </lineage>
</organism>
<dbReference type="Pfam" id="PF03767">
    <property type="entry name" value="Acid_phosphat_B"/>
    <property type="match status" value="1"/>
</dbReference>
<feature type="chain" id="PRO_5035774481" evidence="6">
    <location>
        <begin position="21"/>
        <end position="236"/>
    </location>
</feature>
<keyword evidence="4" id="KW-0325">Glycoprotein</keyword>
<feature type="signal peptide" evidence="6">
    <location>
        <begin position="1"/>
        <end position="20"/>
    </location>
</feature>
<keyword evidence="2 6" id="KW-0732">Signal</keyword>
<dbReference type="PANTHER" id="PTHR31284">
    <property type="entry name" value="ACID PHOSPHATASE-LIKE PROTEIN"/>
    <property type="match status" value="1"/>
</dbReference>
<dbReference type="EMBL" id="JABFOF010000009">
    <property type="protein sequence ID" value="KAG2379877.1"/>
    <property type="molecule type" value="Genomic_DNA"/>
</dbReference>
<reference evidence="7 8" key="1">
    <citation type="submission" date="2020-05" db="EMBL/GenBank/DDBJ databases">
        <title>Vigna angularis (adzuki bean) Var. LongXiaoDou No. 4 denovo assembly.</title>
        <authorList>
            <person name="Xiang H."/>
        </authorList>
    </citation>
    <scope>NUCLEOTIDE SEQUENCE [LARGE SCALE GENOMIC DNA]</scope>
    <source>
        <tissue evidence="7">Leaf</tissue>
    </source>
</reference>
<evidence type="ECO:0000256" key="4">
    <source>
        <dbReference type="ARBA" id="ARBA00023180"/>
    </source>
</evidence>
<gene>
    <name evidence="7" type="ORF">HKW66_Vig0166560</name>
</gene>
<comment type="similarity">
    <text evidence="5">Belongs to the APS1/VSP family.</text>
</comment>
<evidence type="ECO:0000313" key="7">
    <source>
        <dbReference type="EMBL" id="KAG2379877.1"/>
    </source>
</evidence>
<dbReference type="GO" id="GO:0045735">
    <property type="term" value="F:nutrient reservoir activity"/>
    <property type="evidence" value="ECO:0007669"/>
    <property type="project" value="UniProtKB-UniRule"/>
</dbReference>
<accession>A0A8T0JRK6</accession>
<proteinExistence type="inferred from homology"/>